<name>A0A165KTF3_EXIGL</name>
<evidence type="ECO:0000256" key="1">
    <source>
        <dbReference type="SAM" id="SignalP"/>
    </source>
</evidence>
<organism evidence="2 3">
    <name type="scientific">Exidia glandulosa HHB12029</name>
    <dbReference type="NCBI Taxonomy" id="1314781"/>
    <lineage>
        <taxon>Eukaryota</taxon>
        <taxon>Fungi</taxon>
        <taxon>Dikarya</taxon>
        <taxon>Basidiomycota</taxon>
        <taxon>Agaricomycotina</taxon>
        <taxon>Agaricomycetes</taxon>
        <taxon>Auriculariales</taxon>
        <taxon>Exidiaceae</taxon>
        <taxon>Exidia</taxon>
    </lineage>
</organism>
<evidence type="ECO:0000313" key="3">
    <source>
        <dbReference type="Proteomes" id="UP000077266"/>
    </source>
</evidence>
<sequence length="229" mass="25009">MFYYTPTLESLLLAVPFATSVMAALPPTGNYRIFNPSTTGVNNYWDVEFGNTEPVTPGVTRIIAQTLNDPPTTNQEWSVGNLGGILHLPPNAYAFTSLLNQTNDFFHVDSTPGAGAIISDALTIFTLNEVKLGLFRCVAIQADILINVISTNLTLTAQAESTQQEQKPNFPEFVSKMPVGVPGEVKHEAYHIIGDNSKIKKILGITFRPIEEAISVLELQKIMLKKSSA</sequence>
<reference evidence="2 3" key="1">
    <citation type="journal article" date="2016" name="Mol. Biol. Evol.">
        <title>Comparative Genomics of Early-Diverging Mushroom-Forming Fungi Provides Insights into the Origins of Lignocellulose Decay Capabilities.</title>
        <authorList>
            <person name="Nagy L.G."/>
            <person name="Riley R."/>
            <person name="Tritt A."/>
            <person name="Adam C."/>
            <person name="Daum C."/>
            <person name="Floudas D."/>
            <person name="Sun H."/>
            <person name="Yadav J.S."/>
            <person name="Pangilinan J."/>
            <person name="Larsson K.H."/>
            <person name="Matsuura K."/>
            <person name="Barry K."/>
            <person name="Labutti K."/>
            <person name="Kuo R."/>
            <person name="Ohm R.A."/>
            <person name="Bhattacharya S.S."/>
            <person name="Shirouzu T."/>
            <person name="Yoshinaga Y."/>
            <person name="Martin F.M."/>
            <person name="Grigoriev I.V."/>
            <person name="Hibbett D.S."/>
        </authorList>
    </citation>
    <scope>NUCLEOTIDE SEQUENCE [LARGE SCALE GENOMIC DNA]</scope>
    <source>
        <strain evidence="2 3">HHB12029</strain>
    </source>
</reference>
<proteinExistence type="predicted"/>
<feature type="chain" id="PRO_5007861246" description="Ricin B lectin domain-containing protein" evidence="1">
    <location>
        <begin position="24"/>
        <end position="229"/>
    </location>
</feature>
<keyword evidence="1" id="KW-0732">Signal</keyword>
<keyword evidence="3" id="KW-1185">Reference proteome</keyword>
<dbReference type="OrthoDB" id="2735536at2759"/>
<dbReference type="Proteomes" id="UP000077266">
    <property type="component" value="Unassembled WGS sequence"/>
</dbReference>
<feature type="signal peptide" evidence="1">
    <location>
        <begin position="1"/>
        <end position="23"/>
    </location>
</feature>
<evidence type="ECO:0008006" key="4">
    <source>
        <dbReference type="Google" id="ProtNLM"/>
    </source>
</evidence>
<protein>
    <recommendedName>
        <fullName evidence="4">Ricin B lectin domain-containing protein</fullName>
    </recommendedName>
</protein>
<accession>A0A165KTF3</accession>
<dbReference type="AlphaFoldDB" id="A0A165KTF3"/>
<evidence type="ECO:0000313" key="2">
    <source>
        <dbReference type="EMBL" id="KZV96856.1"/>
    </source>
</evidence>
<dbReference type="InParanoid" id="A0A165KTF3"/>
<gene>
    <name evidence="2" type="ORF">EXIGLDRAFT_764922</name>
</gene>
<dbReference type="EMBL" id="KV425937">
    <property type="protein sequence ID" value="KZV96856.1"/>
    <property type="molecule type" value="Genomic_DNA"/>
</dbReference>